<dbReference type="PANTHER" id="PTHR34949:SF3">
    <property type="entry name" value="OS08G0244100 PROTEIN"/>
    <property type="match status" value="1"/>
</dbReference>
<dbReference type="Gramene" id="fgenesh1_pg.C_scaffold_3002850">
    <property type="protein sequence ID" value="fgenesh1_pg.C_scaffold_3002850"/>
    <property type="gene ID" value="fgenesh1_pg.C_scaffold_3002850"/>
</dbReference>
<dbReference type="eggNOG" id="ENOG502QTFD">
    <property type="taxonomic scope" value="Eukaryota"/>
</dbReference>
<evidence type="ECO:0000313" key="8">
    <source>
        <dbReference type="EMBL" id="EFH60115.1"/>
    </source>
</evidence>
<name>D7L2Q3_ARALL</name>
<dbReference type="PANTHER" id="PTHR34949">
    <property type="entry name" value="OS05G0443700 PROTEIN"/>
    <property type="match status" value="1"/>
</dbReference>
<dbReference type="Pfam" id="PF10250">
    <property type="entry name" value="O-FucT"/>
    <property type="match status" value="1"/>
</dbReference>
<dbReference type="InterPro" id="IPR019378">
    <property type="entry name" value="GDP-Fuc_O-FucTrfase"/>
</dbReference>
<feature type="region of interest" description="Disordered" evidence="7">
    <location>
        <begin position="210"/>
        <end position="259"/>
    </location>
</feature>
<keyword evidence="5" id="KW-0119">Carbohydrate metabolism</keyword>
<dbReference type="STRING" id="81972.D7L2Q3"/>
<evidence type="ECO:0000256" key="2">
    <source>
        <dbReference type="ARBA" id="ARBA00022676"/>
    </source>
</evidence>
<dbReference type="EMBL" id="GL348715">
    <property type="protein sequence ID" value="EFH60115.1"/>
    <property type="molecule type" value="Genomic_DNA"/>
</dbReference>
<keyword evidence="2" id="KW-0328">Glycosyltransferase</keyword>
<keyword evidence="4" id="KW-0294">Fucose metabolism</keyword>
<protein>
    <recommendedName>
        <fullName evidence="6">O-fucosyltransferase family protein</fullName>
    </recommendedName>
</protein>
<organism evidence="9">
    <name type="scientific">Arabidopsis lyrata subsp. lyrata</name>
    <name type="common">Lyre-leaved rock-cress</name>
    <dbReference type="NCBI Taxonomy" id="81972"/>
    <lineage>
        <taxon>Eukaryota</taxon>
        <taxon>Viridiplantae</taxon>
        <taxon>Streptophyta</taxon>
        <taxon>Embryophyta</taxon>
        <taxon>Tracheophyta</taxon>
        <taxon>Spermatophyta</taxon>
        <taxon>Magnoliopsida</taxon>
        <taxon>eudicotyledons</taxon>
        <taxon>Gunneridae</taxon>
        <taxon>Pentapetalae</taxon>
        <taxon>rosids</taxon>
        <taxon>malvids</taxon>
        <taxon>Brassicales</taxon>
        <taxon>Brassicaceae</taxon>
        <taxon>Camelineae</taxon>
        <taxon>Arabidopsis</taxon>
    </lineage>
</organism>
<accession>D7L2Q3</accession>
<gene>
    <name evidence="8" type="ORF">ARALYDRAFT_343087</name>
</gene>
<proteinExistence type="inferred from homology"/>
<evidence type="ECO:0000256" key="7">
    <source>
        <dbReference type="SAM" id="MobiDB-lite"/>
    </source>
</evidence>
<keyword evidence="3" id="KW-0808">Transferase</keyword>
<evidence type="ECO:0000313" key="9">
    <source>
        <dbReference type="Proteomes" id="UP000008694"/>
    </source>
</evidence>
<dbReference type="HOGENOM" id="CLU_814688_0_0_1"/>
<feature type="compositionally biased region" description="Basic and acidic residues" evidence="7">
    <location>
        <begin position="235"/>
        <end position="252"/>
    </location>
</feature>
<evidence type="ECO:0000256" key="5">
    <source>
        <dbReference type="ARBA" id="ARBA00023277"/>
    </source>
</evidence>
<feature type="compositionally biased region" description="Polar residues" evidence="7">
    <location>
        <begin position="210"/>
        <end position="233"/>
    </location>
</feature>
<dbReference type="AlphaFoldDB" id="D7L2Q3"/>
<evidence type="ECO:0000256" key="3">
    <source>
        <dbReference type="ARBA" id="ARBA00022679"/>
    </source>
</evidence>
<evidence type="ECO:0000256" key="1">
    <source>
        <dbReference type="ARBA" id="ARBA00007737"/>
    </source>
</evidence>
<evidence type="ECO:0000256" key="4">
    <source>
        <dbReference type="ARBA" id="ARBA00023253"/>
    </source>
</evidence>
<evidence type="ECO:0000256" key="6">
    <source>
        <dbReference type="ARBA" id="ARBA00030350"/>
    </source>
</evidence>
<comment type="similarity">
    <text evidence="1">Belongs to the glycosyltransferase GT106 family.</text>
</comment>
<dbReference type="GO" id="GO:0016757">
    <property type="term" value="F:glycosyltransferase activity"/>
    <property type="evidence" value="ECO:0007669"/>
    <property type="project" value="UniProtKB-KW"/>
</dbReference>
<sequence length="341" mass="38393">MFFYDVAKKESTYEGRKVSISRLNERGKKYNKRENDIELAQVISGSDLRGELFGGSRALEPLAKEFSNLVTKETLAHKGELLPYTNRSSALAAIDYIVSLSSDVFLPSHGGNMAKAMQNSSVSDAELSFVTRKLHRKYQGHLESPRRRRDRDVIAYPVPECMFLGSHGSGFHTVRSLGIAQALNENGKQPLRWVNLNKEERDDLAMFLSGSSQTSESLNSDNINLRDSSTSSVAEDLHIDERGSLESGDKKAGTRRRWSSPNVPNISALRINVPVNAKEDERKKFLSQIEDTPKEKGSKPLFWLQRCRDYNQLPLVASFSLDHVSFRSTKRSLITRNKESP</sequence>
<dbReference type="Proteomes" id="UP000008694">
    <property type="component" value="Unassembled WGS sequence"/>
</dbReference>
<reference evidence="9" key="1">
    <citation type="journal article" date="2011" name="Nat. Genet.">
        <title>The Arabidopsis lyrata genome sequence and the basis of rapid genome size change.</title>
        <authorList>
            <person name="Hu T.T."/>
            <person name="Pattyn P."/>
            <person name="Bakker E.G."/>
            <person name="Cao J."/>
            <person name="Cheng J.-F."/>
            <person name="Clark R.M."/>
            <person name="Fahlgren N."/>
            <person name="Fawcett J.A."/>
            <person name="Grimwood J."/>
            <person name="Gundlach H."/>
            <person name="Haberer G."/>
            <person name="Hollister J.D."/>
            <person name="Ossowski S."/>
            <person name="Ottilar R.P."/>
            <person name="Salamov A.A."/>
            <person name="Schneeberger K."/>
            <person name="Spannagl M."/>
            <person name="Wang X."/>
            <person name="Yang L."/>
            <person name="Nasrallah M.E."/>
            <person name="Bergelson J."/>
            <person name="Carrington J.C."/>
            <person name="Gaut B.S."/>
            <person name="Schmutz J."/>
            <person name="Mayer K.F.X."/>
            <person name="Van de Peer Y."/>
            <person name="Grigoriev I.V."/>
            <person name="Nordborg M."/>
            <person name="Weigel D."/>
            <person name="Guo Y.-L."/>
        </authorList>
    </citation>
    <scope>NUCLEOTIDE SEQUENCE [LARGE SCALE GENOMIC DNA]</scope>
    <source>
        <strain evidence="9">cv. MN47</strain>
    </source>
</reference>
<dbReference type="GO" id="GO:0006004">
    <property type="term" value="P:fucose metabolic process"/>
    <property type="evidence" value="ECO:0007669"/>
    <property type="project" value="UniProtKB-KW"/>
</dbReference>
<keyword evidence="9" id="KW-1185">Reference proteome</keyword>